<dbReference type="GO" id="GO:0003723">
    <property type="term" value="F:RNA binding"/>
    <property type="evidence" value="ECO:0007669"/>
    <property type="project" value="InterPro"/>
</dbReference>
<dbReference type="Gene3D" id="1.25.40.10">
    <property type="entry name" value="Tetratricopeptide repeat domain"/>
    <property type="match status" value="2"/>
</dbReference>
<accession>A0A103XHN5</accession>
<feature type="repeat" description="PPR" evidence="2">
    <location>
        <begin position="167"/>
        <end position="201"/>
    </location>
</feature>
<dbReference type="PANTHER" id="PTHR47926">
    <property type="entry name" value="PENTATRICOPEPTIDE REPEAT-CONTAINING PROTEIN"/>
    <property type="match status" value="1"/>
</dbReference>
<dbReference type="AlphaFoldDB" id="A0A103XHN5"/>
<protein>
    <submittedName>
        <fullName evidence="3">Pentatricopeptide repeat-containing protein</fullName>
    </submittedName>
</protein>
<evidence type="ECO:0000256" key="2">
    <source>
        <dbReference type="PROSITE-ProRule" id="PRU00708"/>
    </source>
</evidence>
<reference evidence="3 4" key="1">
    <citation type="journal article" date="2016" name="Sci. Rep.">
        <title>The genome sequence of the outbreeding globe artichoke constructed de novo incorporating a phase-aware low-pass sequencing strategy of F1 progeny.</title>
        <authorList>
            <person name="Scaglione D."/>
            <person name="Reyes-Chin-Wo S."/>
            <person name="Acquadro A."/>
            <person name="Froenicke L."/>
            <person name="Portis E."/>
            <person name="Beitel C."/>
            <person name="Tirone M."/>
            <person name="Mauro R."/>
            <person name="Lo Monaco A."/>
            <person name="Mauromicale G."/>
            <person name="Faccioli P."/>
            <person name="Cattivelli L."/>
            <person name="Rieseberg L."/>
            <person name="Michelmore R."/>
            <person name="Lanteri S."/>
        </authorList>
    </citation>
    <scope>NUCLEOTIDE SEQUENCE [LARGE SCALE GENOMIC DNA]</scope>
    <source>
        <strain evidence="3">2C</strain>
    </source>
</reference>
<dbReference type="NCBIfam" id="TIGR00756">
    <property type="entry name" value="PPR"/>
    <property type="match status" value="4"/>
</dbReference>
<dbReference type="InterPro" id="IPR046960">
    <property type="entry name" value="PPR_At4g14850-like_plant"/>
</dbReference>
<keyword evidence="4" id="KW-1185">Reference proteome</keyword>
<dbReference type="InterPro" id="IPR011990">
    <property type="entry name" value="TPR-like_helical_dom_sf"/>
</dbReference>
<dbReference type="GO" id="GO:0009451">
    <property type="term" value="P:RNA modification"/>
    <property type="evidence" value="ECO:0007669"/>
    <property type="project" value="InterPro"/>
</dbReference>
<name>A0A103XHN5_CYNCS</name>
<dbReference type="InterPro" id="IPR002885">
    <property type="entry name" value="PPR_rpt"/>
</dbReference>
<feature type="repeat" description="PPR" evidence="2">
    <location>
        <begin position="268"/>
        <end position="302"/>
    </location>
</feature>
<dbReference type="Proteomes" id="UP000243975">
    <property type="component" value="Unassembled WGS sequence"/>
</dbReference>
<dbReference type="EMBL" id="LEKV01005088">
    <property type="protein sequence ID" value="KVH90889.1"/>
    <property type="molecule type" value="Genomic_DNA"/>
</dbReference>
<dbReference type="PROSITE" id="PS51375">
    <property type="entry name" value="PPR"/>
    <property type="match status" value="2"/>
</dbReference>
<dbReference type="Pfam" id="PF13041">
    <property type="entry name" value="PPR_2"/>
    <property type="match status" value="2"/>
</dbReference>
<keyword evidence="1" id="KW-0677">Repeat</keyword>
<gene>
    <name evidence="3" type="ORF">Ccrd_007134</name>
</gene>
<dbReference type="FunFam" id="1.25.40.10:FF:000427">
    <property type="entry name" value="Pentatricopeptide repeat-containing protein chloroplastic"/>
    <property type="match status" value="1"/>
</dbReference>
<dbReference type="OrthoDB" id="185373at2759"/>
<dbReference type="FunFam" id="1.25.40.10:FF:001093">
    <property type="entry name" value="Pentatricopeptide repeat-containing protein At2g34400"/>
    <property type="match status" value="1"/>
</dbReference>
<dbReference type="OMA" id="PPLFAWN"/>
<evidence type="ECO:0000313" key="3">
    <source>
        <dbReference type="EMBL" id="KVH90889.1"/>
    </source>
</evidence>
<dbReference type="InterPro" id="IPR046848">
    <property type="entry name" value="E_motif"/>
</dbReference>
<evidence type="ECO:0000313" key="4">
    <source>
        <dbReference type="Proteomes" id="UP000243975"/>
    </source>
</evidence>
<comment type="caution">
    <text evidence="3">The sequence shown here is derived from an EMBL/GenBank/DDBJ whole genome shotgun (WGS) entry which is preliminary data.</text>
</comment>
<dbReference type="Pfam" id="PF01535">
    <property type="entry name" value="PPR"/>
    <property type="match status" value="2"/>
</dbReference>
<dbReference type="Pfam" id="PF20431">
    <property type="entry name" value="E_motif"/>
    <property type="match status" value="1"/>
</dbReference>
<sequence>MNFRHIQTLLQQPKTTTHLLQIHSFILKTALDHHEFIISNFILASSSISIDFARLFFDNSPVIPPLFAWNTIIKGYSKSPTPLESVRLHNQLQRTTDLKPDKFTYPFVLKSCGRCSMLATGGSVHSLILKTGFDSDRYINNTLMRMYAACGNVGFAGQVFDEMSQRDVVSWSSMIAGYVTCNYPLNALSVFLDMKQAKEKPNSVTLVSLLSVCSHLVNIKMGESIHAYILTNDIRLDVSLLTALIGMYATCGYIEKAMVIFNSMKERNLQSWTIMISGLAENGRGEEAISLFNEMEKVGLIPDAMSFSGILSACSHMGLVEKGREYFDRMVKCYKVKPTMEHYGCMVDMFGRAGMIEEAYDVLRNMPMEPNSIMLRSFMSAYKNHGISRSSFDENLMKLLLKIEPEVGANYILSATVSSVSGYWSDVDDMRVAMKGIGLKKVPGCSWVQVKGV</sequence>
<organism evidence="3 4">
    <name type="scientific">Cynara cardunculus var. scolymus</name>
    <name type="common">Globe artichoke</name>
    <name type="synonym">Cynara scolymus</name>
    <dbReference type="NCBI Taxonomy" id="59895"/>
    <lineage>
        <taxon>Eukaryota</taxon>
        <taxon>Viridiplantae</taxon>
        <taxon>Streptophyta</taxon>
        <taxon>Embryophyta</taxon>
        <taxon>Tracheophyta</taxon>
        <taxon>Spermatophyta</taxon>
        <taxon>Magnoliopsida</taxon>
        <taxon>eudicotyledons</taxon>
        <taxon>Gunneridae</taxon>
        <taxon>Pentapetalae</taxon>
        <taxon>asterids</taxon>
        <taxon>campanulids</taxon>
        <taxon>Asterales</taxon>
        <taxon>Asteraceae</taxon>
        <taxon>Carduoideae</taxon>
        <taxon>Cardueae</taxon>
        <taxon>Carduinae</taxon>
        <taxon>Cynara</taxon>
    </lineage>
</organism>
<proteinExistence type="predicted"/>
<dbReference type="Gramene" id="KVH90889">
    <property type="protein sequence ID" value="KVH90889"/>
    <property type="gene ID" value="Ccrd_007134"/>
</dbReference>
<evidence type="ECO:0000256" key="1">
    <source>
        <dbReference type="ARBA" id="ARBA00022737"/>
    </source>
</evidence>